<dbReference type="EMBL" id="CM034389">
    <property type="protein sequence ID" value="KAJ0182622.1"/>
    <property type="molecule type" value="Genomic_DNA"/>
</dbReference>
<keyword evidence="2" id="KW-1185">Reference proteome</keyword>
<evidence type="ECO:0000313" key="1">
    <source>
        <dbReference type="EMBL" id="KAJ0182622.1"/>
    </source>
</evidence>
<name>A0ACC1DG69_9NEOP</name>
<comment type="caution">
    <text evidence="1">The sequence shown here is derived from an EMBL/GenBank/DDBJ whole genome shotgun (WGS) entry which is preliminary data.</text>
</comment>
<proteinExistence type="predicted"/>
<dbReference type="Proteomes" id="UP000824533">
    <property type="component" value="Linkage Group LG03"/>
</dbReference>
<accession>A0ACC1DG69</accession>
<organism evidence="1 2">
    <name type="scientific">Dendrolimus kikuchii</name>
    <dbReference type="NCBI Taxonomy" id="765133"/>
    <lineage>
        <taxon>Eukaryota</taxon>
        <taxon>Metazoa</taxon>
        <taxon>Ecdysozoa</taxon>
        <taxon>Arthropoda</taxon>
        <taxon>Hexapoda</taxon>
        <taxon>Insecta</taxon>
        <taxon>Pterygota</taxon>
        <taxon>Neoptera</taxon>
        <taxon>Endopterygota</taxon>
        <taxon>Lepidoptera</taxon>
        <taxon>Glossata</taxon>
        <taxon>Ditrysia</taxon>
        <taxon>Bombycoidea</taxon>
        <taxon>Lasiocampidae</taxon>
        <taxon>Dendrolimus</taxon>
    </lineage>
</organism>
<evidence type="ECO:0000313" key="2">
    <source>
        <dbReference type="Proteomes" id="UP000824533"/>
    </source>
</evidence>
<reference evidence="1 2" key="1">
    <citation type="journal article" date="2021" name="Front. Genet.">
        <title>Chromosome-Level Genome Assembly Reveals Significant Gene Expansion in the Toll and IMD Signaling Pathways of Dendrolimus kikuchii.</title>
        <authorList>
            <person name="Zhou J."/>
            <person name="Wu P."/>
            <person name="Xiong Z."/>
            <person name="Liu N."/>
            <person name="Zhao N."/>
            <person name="Ji M."/>
            <person name="Qiu Y."/>
            <person name="Yang B."/>
        </authorList>
    </citation>
    <scope>NUCLEOTIDE SEQUENCE [LARGE SCALE GENOMIC DNA]</scope>
    <source>
        <strain evidence="1">Ann1</strain>
    </source>
</reference>
<protein>
    <submittedName>
        <fullName evidence="1">Uncharacterized protein</fullName>
    </submittedName>
</protein>
<gene>
    <name evidence="1" type="ORF">K1T71_001991</name>
</gene>
<sequence>MIARDVKFHESPNTRKDISKQEPSLLNITKNDDQGFIEIDFTKSNVPAEERRHEAEEVDNMQDIWSECQEYPAEYGHDEDVSSSRRLQVEQQAEETRRDTLDQLRMTTRAPGRPRILRTGNVGRPKKIYQTREVERSVTSTDANEVEDFAGSTEITLKNALKTFGRVRCDTAMALTAGVIVVALLFVLRAGAPARFPDLFPLHGWWTGVEGRGSGSSGDVQVVYLPALLPREAQSASDEPYDDIPLPYTFDAFGRNFDLQLVPNRRLLSPEFRVWSERGQEAPLSAVDASCHFLHSGPGTVAAFSACKDHALHGLIVVENSTYEVRPLPTGVGRAENLNGRTAHVIRRAPPPSPPGDDARPLRPVIKRQPRSKLPQKTGPVSYTIELALFLDEAAYKIFYPFLNYNEADLRDMLLAYINGVQALYQHPSLGTHIQLSLVRLTLLRAQPSALSAHAERGRLLDSFCAYQRSLNVEDDDDPQHWDMALLLSGLDFYSMDGGQRNGVTMGLAPVGGVCLAAHSCVVAEFGVADLLGRPYPSAGFTSVYILAHEIGHNLGMHHDGSGNTCARDGYIMSPSRGTNGEASWSSCSAKVVSELQWATCLLDGGDDLDAPNELRHERFGGAPGTIWNAKKQCEILLRDVDAAASPSEPAAELCSQLVCRSPHRAGFYYAGPALPGTVCGKDLWCQGGECVSSGGGAPGPVLPEAPGAVAWSPWSVGSCSSGCSLRSRGFRERRRTCQAPSGCQGAAYDVVCGKKSRVGASDLASRKCSEYAANLNTLDPRGGGLQAPHDPTRMWMGCAIFCRRASGGGFFAPRVELNDAGLDPYFPDGTWCHNDGTQNYYCLQHHCLPENFKMNAQWHIWELPSEDIGGAFNARALSTPDDEVAAAAIRAYLSVDDNGVPIMRSALPPSIPDEPEDNWEVEDYVEIHQKK</sequence>